<dbReference type="InterPro" id="IPR002625">
    <property type="entry name" value="Smr_dom"/>
</dbReference>
<evidence type="ECO:0000313" key="4">
    <source>
        <dbReference type="Proteomes" id="UP001205890"/>
    </source>
</evidence>
<feature type="domain" description="Smr" evidence="2">
    <location>
        <begin position="105"/>
        <end position="195"/>
    </location>
</feature>
<protein>
    <submittedName>
        <fullName evidence="3">Smr/MutS family protein</fullName>
    </submittedName>
</protein>
<reference evidence="3 4" key="1">
    <citation type="submission" date="2022-07" db="EMBL/GenBank/DDBJ databases">
        <authorList>
            <person name="Li W.-J."/>
            <person name="Deng Q.-Q."/>
        </authorList>
    </citation>
    <scope>NUCLEOTIDE SEQUENCE [LARGE SCALE GENOMIC DNA]</scope>
    <source>
        <strain evidence="3 4">SYSU M60028</strain>
    </source>
</reference>
<evidence type="ECO:0000259" key="2">
    <source>
        <dbReference type="PROSITE" id="PS50828"/>
    </source>
</evidence>
<gene>
    <name evidence="3" type="ORF">NK718_08980</name>
</gene>
<keyword evidence="4" id="KW-1185">Reference proteome</keyword>
<dbReference type="PANTHER" id="PTHR35562:SF2">
    <property type="entry name" value="DNA ENDONUCLEASE SMRA-RELATED"/>
    <property type="match status" value="1"/>
</dbReference>
<dbReference type="SMART" id="SM00463">
    <property type="entry name" value="SMR"/>
    <property type="match status" value="1"/>
</dbReference>
<feature type="region of interest" description="Disordered" evidence="1">
    <location>
        <begin position="27"/>
        <end position="83"/>
    </location>
</feature>
<dbReference type="PANTHER" id="PTHR35562">
    <property type="entry name" value="DNA ENDONUCLEASE SMRA-RELATED"/>
    <property type="match status" value="1"/>
</dbReference>
<organism evidence="3 4">
    <name type="scientific">Alsobacter ponti</name>
    <dbReference type="NCBI Taxonomy" id="2962936"/>
    <lineage>
        <taxon>Bacteria</taxon>
        <taxon>Pseudomonadati</taxon>
        <taxon>Pseudomonadota</taxon>
        <taxon>Alphaproteobacteria</taxon>
        <taxon>Hyphomicrobiales</taxon>
        <taxon>Alsobacteraceae</taxon>
        <taxon>Alsobacter</taxon>
    </lineage>
</organism>
<feature type="compositionally biased region" description="Pro residues" evidence="1">
    <location>
        <begin position="70"/>
        <end position="79"/>
    </location>
</feature>
<comment type="caution">
    <text evidence="3">The sequence shown here is derived from an EMBL/GenBank/DDBJ whole genome shotgun (WGS) entry which is preliminary data.</text>
</comment>
<dbReference type="InterPro" id="IPR036063">
    <property type="entry name" value="Smr_dom_sf"/>
</dbReference>
<dbReference type="Gene3D" id="3.30.1370.110">
    <property type="match status" value="1"/>
</dbReference>
<evidence type="ECO:0000256" key="1">
    <source>
        <dbReference type="SAM" id="MobiDB-lite"/>
    </source>
</evidence>
<dbReference type="Proteomes" id="UP001205890">
    <property type="component" value="Unassembled WGS sequence"/>
</dbReference>
<evidence type="ECO:0000313" key="3">
    <source>
        <dbReference type="EMBL" id="MCP8938645.1"/>
    </source>
</evidence>
<dbReference type="PROSITE" id="PS50828">
    <property type="entry name" value="SMR"/>
    <property type="match status" value="1"/>
</dbReference>
<sequence length="204" mass="21707">MTRRRRTLTGDEQALWAHVTRHIAPFSGRPAAAANPAQAVVAPPTPAAPEPPKKPPPGPMPKKPKAAPQVKPPPPPAPTVPSLAPLERRLRQRLSRGAHPIDAVIDLHGMRQAEAHEALRRFLHGAQAAGHRVVLVVTGKGGGAVEGGSIFEERGVLRRTTPHWLRQADLRAIVVGFEEAAGHHGGGGALYVRLRRAGKLGGAW</sequence>
<accession>A0ABT1LD47</accession>
<dbReference type="EMBL" id="JANCLU010000007">
    <property type="protein sequence ID" value="MCP8938645.1"/>
    <property type="molecule type" value="Genomic_DNA"/>
</dbReference>
<dbReference type="Pfam" id="PF01713">
    <property type="entry name" value="Smr"/>
    <property type="match status" value="1"/>
</dbReference>
<feature type="compositionally biased region" description="Pro residues" evidence="1">
    <location>
        <begin position="43"/>
        <end position="61"/>
    </location>
</feature>
<name>A0ABT1LD47_9HYPH</name>
<proteinExistence type="predicted"/>
<feature type="compositionally biased region" description="Low complexity" evidence="1">
    <location>
        <begin position="30"/>
        <end position="42"/>
    </location>
</feature>
<dbReference type="RefSeq" id="WP_254740782.1">
    <property type="nucleotide sequence ID" value="NZ_JANCLU010000007.1"/>
</dbReference>
<dbReference type="SUPFAM" id="SSF160443">
    <property type="entry name" value="SMR domain-like"/>
    <property type="match status" value="1"/>
</dbReference>